<keyword evidence="6" id="KW-1185">Reference proteome</keyword>
<keyword evidence="3 5" id="KW-0808">Transferase</keyword>
<sequence length="244" mass="26676">MGVGAAVTFFEAGADYAAFRPTYPADVVKHIRELAPQARVLIDVGAGTGQLTAELQRDFLLAVGVDPSLSQAHAAGGVPMVVATAESLPFATESVDVITVAQAIHWVDVPAFLAEARRVARPGALLWIVSYGVAQLDPGGGLEQVFSDFYWGPFHRFWEPQRSIVDDELRSVEPLIPGAIREEEFLDQHMTCEQFVGYLNTWSSARSPEARSELDAFVGELSAQWTDGQTRLVRWPLTVLHTTL</sequence>
<name>A0A2A9DKQ8_9CORY</name>
<dbReference type="GO" id="GO:0032259">
    <property type="term" value="P:methylation"/>
    <property type="evidence" value="ECO:0007669"/>
    <property type="project" value="UniProtKB-KW"/>
</dbReference>
<dbReference type="EMBL" id="PDJF01000001">
    <property type="protein sequence ID" value="PFG27184.1"/>
    <property type="molecule type" value="Genomic_DNA"/>
</dbReference>
<dbReference type="CDD" id="cd02440">
    <property type="entry name" value="AdoMet_MTases"/>
    <property type="match status" value="1"/>
</dbReference>
<reference evidence="5 6" key="1">
    <citation type="submission" date="2017-10" db="EMBL/GenBank/DDBJ databases">
        <title>Sequencing the genomes of 1000 actinobacteria strains.</title>
        <authorList>
            <person name="Klenk H.-P."/>
        </authorList>
    </citation>
    <scope>NUCLEOTIDE SEQUENCE [LARGE SCALE GENOMIC DNA]</scope>
    <source>
        <strain evidence="5 6">DSM 20688</strain>
    </source>
</reference>
<dbReference type="GO" id="GO:0008757">
    <property type="term" value="F:S-adenosylmethionine-dependent methyltransferase activity"/>
    <property type="evidence" value="ECO:0007669"/>
    <property type="project" value="InterPro"/>
</dbReference>
<dbReference type="InterPro" id="IPR051052">
    <property type="entry name" value="Diverse_substrate_MTase"/>
</dbReference>
<dbReference type="Gene3D" id="3.40.50.150">
    <property type="entry name" value="Vaccinia Virus protein VP39"/>
    <property type="match status" value="1"/>
</dbReference>
<protein>
    <submittedName>
        <fullName evidence="5">Methyltransferase family protein</fullName>
    </submittedName>
</protein>
<dbReference type="Proteomes" id="UP000221653">
    <property type="component" value="Unassembled WGS sequence"/>
</dbReference>
<proteinExistence type="inferred from homology"/>
<feature type="domain" description="Methyltransferase type 11" evidence="4">
    <location>
        <begin position="42"/>
        <end position="128"/>
    </location>
</feature>
<dbReference type="PANTHER" id="PTHR44942:SF4">
    <property type="entry name" value="METHYLTRANSFERASE TYPE 11 DOMAIN-CONTAINING PROTEIN"/>
    <property type="match status" value="1"/>
</dbReference>
<organism evidence="5 6">
    <name type="scientific">Corynebacterium renale</name>
    <dbReference type="NCBI Taxonomy" id="1724"/>
    <lineage>
        <taxon>Bacteria</taxon>
        <taxon>Bacillati</taxon>
        <taxon>Actinomycetota</taxon>
        <taxon>Actinomycetes</taxon>
        <taxon>Mycobacteriales</taxon>
        <taxon>Corynebacteriaceae</taxon>
        <taxon>Corynebacterium</taxon>
    </lineage>
</organism>
<evidence type="ECO:0000256" key="3">
    <source>
        <dbReference type="ARBA" id="ARBA00022679"/>
    </source>
</evidence>
<evidence type="ECO:0000313" key="6">
    <source>
        <dbReference type="Proteomes" id="UP000221653"/>
    </source>
</evidence>
<evidence type="ECO:0000259" key="4">
    <source>
        <dbReference type="Pfam" id="PF08241"/>
    </source>
</evidence>
<evidence type="ECO:0000313" key="5">
    <source>
        <dbReference type="EMBL" id="PFG27184.1"/>
    </source>
</evidence>
<comment type="caution">
    <text evidence="5">The sequence shown here is derived from an EMBL/GenBank/DDBJ whole genome shotgun (WGS) entry which is preliminary data.</text>
</comment>
<keyword evidence="2 5" id="KW-0489">Methyltransferase</keyword>
<dbReference type="Pfam" id="PF08241">
    <property type="entry name" value="Methyltransf_11"/>
    <property type="match status" value="1"/>
</dbReference>
<dbReference type="RefSeq" id="WP_161796015.1">
    <property type="nucleotide sequence ID" value="NZ_LDYE01000011.1"/>
</dbReference>
<dbReference type="InterPro" id="IPR029063">
    <property type="entry name" value="SAM-dependent_MTases_sf"/>
</dbReference>
<evidence type="ECO:0000256" key="2">
    <source>
        <dbReference type="ARBA" id="ARBA00022603"/>
    </source>
</evidence>
<accession>A0A2A9DKQ8</accession>
<dbReference type="AlphaFoldDB" id="A0A2A9DKQ8"/>
<dbReference type="STRING" id="1724.GCA_001044175_00354"/>
<evidence type="ECO:0000256" key="1">
    <source>
        <dbReference type="ARBA" id="ARBA00008361"/>
    </source>
</evidence>
<comment type="similarity">
    <text evidence="1">Belongs to the methyltransferase superfamily.</text>
</comment>
<dbReference type="InterPro" id="IPR013216">
    <property type="entry name" value="Methyltransf_11"/>
</dbReference>
<dbReference type="SUPFAM" id="SSF53335">
    <property type="entry name" value="S-adenosyl-L-methionine-dependent methyltransferases"/>
    <property type="match status" value="1"/>
</dbReference>
<dbReference type="PANTHER" id="PTHR44942">
    <property type="entry name" value="METHYLTRANSF_11 DOMAIN-CONTAINING PROTEIN"/>
    <property type="match status" value="1"/>
</dbReference>
<gene>
    <name evidence="5" type="ORF">ATK06_0234</name>
</gene>